<keyword evidence="4" id="KW-0418">Kinase</keyword>
<feature type="domain" description="Carbohydrate kinase FGGY C-terminal" evidence="8">
    <location>
        <begin position="274"/>
        <end position="469"/>
    </location>
</feature>
<dbReference type="OrthoDB" id="9761504at2"/>
<evidence type="ECO:0000313" key="9">
    <source>
        <dbReference type="EMBL" id="EDM26925.1"/>
    </source>
</evidence>
<evidence type="ECO:0000256" key="5">
    <source>
        <dbReference type="ARBA" id="ARBA00022840"/>
    </source>
</evidence>
<gene>
    <name evidence="9" type="ORF">LNTAR_06754</name>
</gene>
<reference evidence="9 10" key="1">
    <citation type="journal article" date="2010" name="J. Bacteriol.">
        <title>Genome sequence of Lentisphaera araneosa HTCC2155T, the type species of the order Lentisphaerales in the phylum Lentisphaerae.</title>
        <authorList>
            <person name="Thrash J.C."/>
            <person name="Cho J.C."/>
            <person name="Vergin K.L."/>
            <person name="Morris R.M."/>
            <person name="Giovannoni S.J."/>
        </authorList>
    </citation>
    <scope>NUCLEOTIDE SEQUENCE [LARGE SCALE GENOMIC DNA]</scope>
    <source>
        <strain evidence="9 10">HTCC2155</strain>
    </source>
</reference>
<dbReference type="PANTHER" id="PTHR43095:SF5">
    <property type="entry name" value="XYLULOSE KINASE"/>
    <property type="match status" value="1"/>
</dbReference>
<keyword evidence="3" id="KW-0547">Nucleotide-binding</keyword>
<dbReference type="STRING" id="313628.LNTAR_06754"/>
<dbReference type="PIRSF" id="PIRSF000538">
    <property type="entry name" value="GlpK"/>
    <property type="match status" value="1"/>
</dbReference>
<evidence type="ECO:0000256" key="4">
    <source>
        <dbReference type="ARBA" id="ARBA00022777"/>
    </source>
</evidence>
<dbReference type="GO" id="GO:0016853">
    <property type="term" value="F:isomerase activity"/>
    <property type="evidence" value="ECO:0007669"/>
    <property type="project" value="UniProtKB-KW"/>
</dbReference>
<evidence type="ECO:0000256" key="2">
    <source>
        <dbReference type="ARBA" id="ARBA00022679"/>
    </source>
</evidence>
<dbReference type="InterPro" id="IPR018485">
    <property type="entry name" value="FGGY_C"/>
</dbReference>
<evidence type="ECO:0000259" key="8">
    <source>
        <dbReference type="Pfam" id="PF02782"/>
    </source>
</evidence>
<dbReference type="InterPro" id="IPR050406">
    <property type="entry name" value="FGGY_Carb_Kinase"/>
</dbReference>
<protein>
    <submittedName>
        <fullName evidence="9">L-rhamnose isomerase</fullName>
    </submittedName>
</protein>
<dbReference type="InterPro" id="IPR013449">
    <property type="entry name" value="Rhamnulokinase"/>
</dbReference>
<evidence type="ECO:0000256" key="1">
    <source>
        <dbReference type="ARBA" id="ARBA00009156"/>
    </source>
</evidence>
<keyword evidence="10" id="KW-1185">Reference proteome</keyword>
<proteinExistence type="inferred from homology"/>
<keyword evidence="2" id="KW-0808">Transferase</keyword>
<evidence type="ECO:0000256" key="3">
    <source>
        <dbReference type="ARBA" id="ARBA00022741"/>
    </source>
</evidence>
<dbReference type="GO" id="GO:0019301">
    <property type="term" value="P:rhamnose catabolic process"/>
    <property type="evidence" value="ECO:0007669"/>
    <property type="project" value="InterPro"/>
</dbReference>
<dbReference type="AlphaFoldDB" id="A6DNH7"/>
<evidence type="ECO:0000256" key="6">
    <source>
        <dbReference type="ARBA" id="ARBA00023308"/>
    </source>
</evidence>
<name>A6DNH7_9BACT</name>
<comment type="caution">
    <text evidence="9">The sequence shown here is derived from an EMBL/GenBank/DDBJ whole genome shotgun (WGS) entry which is preliminary data.</text>
</comment>
<keyword evidence="6" id="KW-0684">Rhamnose metabolism</keyword>
<evidence type="ECO:0000313" key="10">
    <source>
        <dbReference type="Proteomes" id="UP000004947"/>
    </source>
</evidence>
<accession>A6DNH7</accession>
<comment type="similarity">
    <text evidence="1">Belongs to the FGGY kinase family.</text>
</comment>
<sequence>MFNSANFLFMKLGLMMNSVVIAVDLGAESGRVIAAELNEQVKLVEMGRFLNKPRFKDGHLRWDMDALWAGIIEGLSTAAKQYGDRIVSIACDTWAVDYALLDADDNVIEEAVCYRDSRTEGIVEEVEAKFGANVIWERTGIRNLPFNTIFQLLALQKSDPEKLNKADWMLTIPDYLAWKLSGVKSNEWTNASSTGIAKPDGSAWDLDLITKLGLGGLAIFDKPLTKSGTDLACVSSETSQLTGLSPSVKVLTCAAHDTGSAVVLTPPGEGQFFISSGTWSLMGMISGKALMSQAAKDALLSNELAWDGRSRPLKNIMGLWVLQNCRRTWNEEGGAAWTYPELVEFARSAKDVNLVLDVDDEIFFEQHSKENPYADRVIKWFADRGVELTDDEGSISRAVMRGLAHAYGKTLKELEQVSGQKAQQLTILGGGGRNQLLVEMTQELCDCPVRMGAFEATSLGNAAIQAYALGLISREAIAKL</sequence>
<dbReference type="CDD" id="cd07771">
    <property type="entry name" value="ASKHA_NBD_FGGY_RhaB-like"/>
    <property type="match status" value="1"/>
</dbReference>
<dbReference type="GO" id="GO:0005524">
    <property type="term" value="F:ATP binding"/>
    <property type="evidence" value="ECO:0007669"/>
    <property type="project" value="UniProtKB-KW"/>
</dbReference>
<dbReference type="SUPFAM" id="SSF53067">
    <property type="entry name" value="Actin-like ATPase domain"/>
    <property type="match status" value="2"/>
</dbReference>
<organism evidence="9 10">
    <name type="scientific">Lentisphaera araneosa HTCC2155</name>
    <dbReference type="NCBI Taxonomy" id="313628"/>
    <lineage>
        <taxon>Bacteria</taxon>
        <taxon>Pseudomonadati</taxon>
        <taxon>Lentisphaerota</taxon>
        <taxon>Lentisphaeria</taxon>
        <taxon>Lentisphaerales</taxon>
        <taxon>Lentisphaeraceae</taxon>
        <taxon>Lentisphaera</taxon>
    </lineage>
</organism>
<dbReference type="InterPro" id="IPR018484">
    <property type="entry name" value="FGGY_N"/>
</dbReference>
<dbReference type="Pfam" id="PF02782">
    <property type="entry name" value="FGGY_C"/>
    <property type="match status" value="1"/>
</dbReference>
<evidence type="ECO:0000259" key="7">
    <source>
        <dbReference type="Pfam" id="PF00370"/>
    </source>
</evidence>
<dbReference type="EMBL" id="ABCK01000013">
    <property type="protein sequence ID" value="EDM26925.1"/>
    <property type="molecule type" value="Genomic_DNA"/>
</dbReference>
<dbReference type="eggNOG" id="COG1070">
    <property type="taxonomic scope" value="Bacteria"/>
</dbReference>
<keyword evidence="5" id="KW-0067">ATP-binding</keyword>
<dbReference type="Pfam" id="PF00370">
    <property type="entry name" value="FGGY_N"/>
    <property type="match status" value="1"/>
</dbReference>
<keyword evidence="9" id="KW-0413">Isomerase</keyword>
<dbReference type="PANTHER" id="PTHR43095">
    <property type="entry name" value="SUGAR KINASE"/>
    <property type="match status" value="1"/>
</dbReference>
<dbReference type="Proteomes" id="UP000004947">
    <property type="component" value="Unassembled WGS sequence"/>
</dbReference>
<dbReference type="InterPro" id="IPR000577">
    <property type="entry name" value="Carb_kinase_FGGY"/>
</dbReference>
<dbReference type="Gene3D" id="3.30.420.40">
    <property type="match status" value="2"/>
</dbReference>
<feature type="domain" description="Carbohydrate kinase FGGY N-terminal" evidence="7">
    <location>
        <begin position="20"/>
        <end position="262"/>
    </location>
</feature>
<dbReference type="InterPro" id="IPR043129">
    <property type="entry name" value="ATPase_NBD"/>
</dbReference>
<dbReference type="GO" id="GO:0008993">
    <property type="term" value="F:rhamnulokinase activity"/>
    <property type="evidence" value="ECO:0007669"/>
    <property type="project" value="InterPro"/>
</dbReference>